<dbReference type="PANTHER" id="PTHR38693:SF1">
    <property type="entry name" value="UBIQUINONE BIOSYNTHESIS ACCESSORY FACTOR UBIJ"/>
    <property type="match status" value="1"/>
</dbReference>
<name>A0A1I4VWP5_9NEIS</name>
<accession>A0A1I4VWP5</accession>
<dbReference type="EMBL" id="FOVE01000002">
    <property type="protein sequence ID" value="SFN05748.1"/>
    <property type="molecule type" value="Genomic_DNA"/>
</dbReference>
<gene>
    <name evidence="1" type="ORF">SAMN05660284_00424</name>
</gene>
<dbReference type="AlphaFoldDB" id="A0A1I4VWP5"/>
<protein>
    <submittedName>
        <fullName evidence="1">Ubiquinone biosynthesis protein UbiJ</fullName>
    </submittedName>
</protein>
<sequence>MLAAVLNRLLAHSPVAQSELAAQSGCTVRIETPLKNETLVMMPDGLLAHSEAPPEATLVLSLSFFIVRTHDPATAAQQIELSGDAALGGRVAHALSLLRWDAAEDLSELVGDVLANRLVKLAGVFGGIPGAIGGRLVKSYAEYLRDERGILAHPVEVGRWANGVNALSRGVTELENRVQHLE</sequence>
<proteinExistence type="predicted"/>
<keyword evidence="1" id="KW-0830">Ubiquinone</keyword>
<reference evidence="2" key="1">
    <citation type="submission" date="2016-10" db="EMBL/GenBank/DDBJ databases">
        <authorList>
            <person name="Varghese N."/>
            <person name="Submissions S."/>
        </authorList>
    </citation>
    <scope>NUCLEOTIDE SEQUENCE [LARGE SCALE GENOMIC DNA]</scope>
    <source>
        <strain evidence="2">DSM 6150</strain>
    </source>
</reference>
<keyword evidence="2" id="KW-1185">Reference proteome</keyword>
<dbReference type="STRING" id="83765.SAMN05660284_00424"/>
<dbReference type="GO" id="GO:0006744">
    <property type="term" value="P:ubiquinone biosynthetic process"/>
    <property type="evidence" value="ECO:0007669"/>
    <property type="project" value="InterPro"/>
</dbReference>
<evidence type="ECO:0000313" key="2">
    <source>
        <dbReference type="Proteomes" id="UP000242869"/>
    </source>
</evidence>
<evidence type="ECO:0000313" key="1">
    <source>
        <dbReference type="EMBL" id="SFN05748.1"/>
    </source>
</evidence>
<dbReference type="Proteomes" id="UP000242869">
    <property type="component" value="Unassembled WGS sequence"/>
</dbReference>
<dbReference type="InterPro" id="IPR038989">
    <property type="entry name" value="UbiJ"/>
</dbReference>
<dbReference type="PANTHER" id="PTHR38693">
    <property type="entry name" value="UBIQUINONE BIOSYNTHESIS PROTEIN UBIJ"/>
    <property type="match status" value="1"/>
</dbReference>
<organism evidence="1 2">
    <name type="scientific">Formivibrio citricus</name>
    <dbReference type="NCBI Taxonomy" id="83765"/>
    <lineage>
        <taxon>Bacteria</taxon>
        <taxon>Pseudomonadati</taxon>
        <taxon>Pseudomonadota</taxon>
        <taxon>Betaproteobacteria</taxon>
        <taxon>Neisseriales</taxon>
        <taxon>Chitinibacteraceae</taxon>
        <taxon>Formivibrio</taxon>
    </lineage>
</organism>